<name>A0A4S1CGN9_9BACT</name>
<accession>A0A4S1CGN9</accession>
<sequence>MRLIATALLFALLALPRHGYSATQEIRLSKGQTVYVPVYSNVFTGPRSLPFQLAATLGVRNTDPNSWIRITSIEYYDTSGKLIRRYQDKDKPLSLAPLATTYVHIEEKDTAGGFGANFIVRWQADRAVNAPIVECVMIGATSGQGISFVSPGQAIREVR</sequence>
<dbReference type="RefSeq" id="WP_135869713.1">
    <property type="nucleotide sequence ID" value="NZ_SRSC01000002.1"/>
</dbReference>
<dbReference type="InterPro" id="IPR021471">
    <property type="entry name" value="DUF3124"/>
</dbReference>
<keyword evidence="1" id="KW-0732">Signal</keyword>
<protein>
    <submittedName>
        <fullName evidence="2">DUF3124 domain-containing protein</fullName>
    </submittedName>
</protein>
<feature type="signal peptide" evidence="1">
    <location>
        <begin position="1"/>
        <end position="21"/>
    </location>
</feature>
<comment type="caution">
    <text evidence="2">The sequence shown here is derived from an EMBL/GenBank/DDBJ whole genome shotgun (WGS) entry which is preliminary data.</text>
</comment>
<dbReference type="Proteomes" id="UP000306416">
    <property type="component" value="Unassembled WGS sequence"/>
</dbReference>
<gene>
    <name evidence="2" type="ORF">E4633_07895</name>
</gene>
<dbReference type="Pfam" id="PF11322">
    <property type="entry name" value="DUF3124"/>
    <property type="match status" value="1"/>
</dbReference>
<feature type="chain" id="PRO_5020220628" evidence="1">
    <location>
        <begin position="22"/>
        <end position="159"/>
    </location>
</feature>
<dbReference type="EMBL" id="SRSC01000002">
    <property type="protein sequence ID" value="TGU72226.1"/>
    <property type="molecule type" value="Genomic_DNA"/>
</dbReference>
<dbReference type="AlphaFoldDB" id="A0A4S1CGN9"/>
<evidence type="ECO:0000313" key="3">
    <source>
        <dbReference type="Proteomes" id="UP000306416"/>
    </source>
</evidence>
<organism evidence="2 3">
    <name type="scientific">Geomonas terrae</name>
    <dbReference type="NCBI Taxonomy" id="2562681"/>
    <lineage>
        <taxon>Bacteria</taxon>
        <taxon>Pseudomonadati</taxon>
        <taxon>Thermodesulfobacteriota</taxon>
        <taxon>Desulfuromonadia</taxon>
        <taxon>Geobacterales</taxon>
        <taxon>Geobacteraceae</taxon>
        <taxon>Geomonas</taxon>
    </lineage>
</organism>
<evidence type="ECO:0000313" key="2">
    <source>
        <dbReference type="EMBL" id="TGU72226.1"/>
    </source>
</evidence>
<reference evidence="2 3" key="1">
    <citation type="submission" date="2019-04" db="EMBL/GenBank/DDBJ databases">
        <title>Geobacter oryzae sp. nov., ferric-reducing bacteria isolated from paddy soil.</title>
        <authorList>
            <person name="Xu Z."/>
            <person name="Masuda Y."/>
            <person name="Itoh H."/>
            <person name="Senoo K."/>
        </authorList>
    </citation>
    <scope>NUCLEOTIDE SEQUENCE [LARGE SCALE GENOMIC DNA]</scope>
    <source>
        <strain evidence="2 3">Red111</strain>
    </source>
</reference>
<proteinExistence type="predicted"/>
<evidence type="ECO:0000256" key="1">
    <source>
        <dbReference type="SAM" id="SignalP"/>
    </source>
</evidence>
<keyword evidence="3" id="KW-1185">Reference proteome</keyword>